<dbReference type="STRING" id="988801.SAMN05216522_11744"/>
<dbReference type="EMBL" id="FOGC01000017">
    <property type="protein sequence ID" value="SER26042.1"/>
    <property type="molecule type" value="Genomic_DNA"/>
</dbReference>
<gene>
    <name evidence="1" type="ORF">SAMN05216522_11744</name>
</gene>
<evidence type="ECO:0000313" key="2">
    <source>
        <dbReference type="Proteomes" id="UP000242515"/>
    </source>
</evidence>
<dbReference type="RefSeq" id="WP_177173184.1">
    <property type="nucleotide sequence ID" value="NZ_FOGC01000017.1"/>
</dbReference>
<accession>A0A1H9MQT2</accession>
<protein>
    <submittedName>
        <fullName evidence="1">Uncharacterized protein</fullName>
    </submittedName>
</protein>
<dbReference type="InterPro" id="IPR020293">
    <property type="entry name" value="Arf"/>
</dbReference>
<evidence type="ECO:0000313" key="1">
    <source>
        <dbReference type="EMBL" id="SER26042.1"/>
    </source>
</evidence>
<name>A0A1H9MQT2_9GAMM</name>
<dbReference type="Pfam" id="PF17585">
    <property type="entry name" value="Phage_Arf"/>
    <property type="match status" value="1"/>
</dbReference>
<sequence>MWRDNDREFFAEIMPLVKSEIEDIQYEAIDLATERNNPVISGAEFEGNYS</sequence>
<dbReference type="AlphaFoldDB" id="A0A1H9MQT2"/>
<proteinExistence type="predicted"/>
<reference evidence="2" key="1">
    <citation type="submission" date="2016-10" db="EMBL/GenBank/DDBJ databases">
        <authorList>
            <person name="Varghese N."/>
            <person name="Submissions S."/>
        </authorList>
    </citation>
    <scope>NUCLEOTIDE SEQUENCE [LARGE SCALE GENOMIC DNA]</scope>
    <source>
        <strain evidence="2">8N4</strain>
    </source>
</reference>
<dbReference type="Proteomes" id="UP000242515">
    <property type="component" value="Unassembled WGS sequence"/>
</dbReference>
<organism evidence="1 2">
    <name type="scientific">Rosenbergiella nectarea</name>
    <dbReference type="NCBI Taxonomy" id="988801"/>
    <lineage>
        <taxon>Bacteria</taxon>
        <taxon>Pseudomonadati</taxon>
        <taxon>Pseudomonadota</taxon>
        <taxon>Gammaproteobacteria</taxon>
        <taxon>Enterobacterales</taxon>
        <taxon>Erwiniaceae</taxon>
        <taxon>Rosenbergiella</taxon>
    </lineage>
</organism>
<keyword evidence="2" id="KW-1185">Reference proteome</keyword>